<evidence type="ECO:0000313" key="1">
    <source>
        <dbReference type="EMBL" id="UUC17534.1"/>
    </source>
</evidence>
<dbReference type="AlphaFoldDB" id="A0AAJ5IHU4"/>
<reference evidence="1" key="1">
    <citation type="submission" date="2022-07" db="EMBL/GenBank/DDBJ databases">
        <title>Complete genome of MD9.</title>
        <authorList>
            <person name="Cao G."/>
        </authorList>
    </citation>
    <scope>NUCLEOTIDE SEQUENCE</scope>
    <source>
        <strain evidence="1">MD9</strain>
    </source>
</reference>
<evidence type="ECO:0000313" key="2">
    <source>
        <dbReference type="Proteomes" id="UP001058744"/>
    </source>
</evidence>
<name>A0AAJ5IHU4_9PSED</name>
<dbReference type="Proteomes" id="UP001058744">
    <property type="component" value="Chromosome"/>
</dbReference>
<dbReference type="RefSeq" id="WP_173895959.1">
    <property type="nucleotide sequence ID" value="NZ_CP101700.1"/>
</dbReference>
<accession>A0AAJ5IHU4</accession>
<proteinExistence type="predicted"/>
<sequence>MSKTLHGTTEVTVGGRVLVLSPTLRAVRTIEAHFGGLRGASERLRAVGVDAVAVVFAAGSGMEDKEAVEKLAEAIWQQGVADLVPAATAYLYALYNPRGGDPGKQQAATASAP</sequence>
<protein>
    <submittedName>
        <fullName evidence="1">Uncharacterized protein</fullName>
    </submittedName>
</protein>
<gene>
    <name evidence="1" type="ORF">NOV18_20020</name>
</gene>
<dbReference type="EMBL" id="CP101700">
    <property type="protein sequence ID" value="UUC17534.1"/>
    <property type="molecule type" value="Genomic_DNA"/>
</dbReference>
<organism evidence="1 2">
    <name type="scientific">Pseudomonas asiatica</name>
    <dbReference type="NCBI Taxonomy" id="2219225"/>
    <lineage>
        <taxon>Bacteria</taxon>
        <taxon>Pseudomonadati</taxon>
        <taxon>Pseudomonadota</taxon>
        <taxon>Gammaproteobacteria</taxon>
        <taxon>Pseudomonadales</taxon>
        <taxon>Pseudomonadaceae</taxon>
        <taxon>Pseudomonas</taxon>
    </lineage>
</organism>